<dbReference type="PROSITE" id="PS51257">
    <property type="entry name" value="PROKAR_LIPOPROTEIN"/>
    <property type="match status" value="1"/>
</dbReference>
<sequence length="383" mass="44496">MKNLFIVFFVMMIFSCAKKSPVEIYQGNLDEFIDGEFLFEKDSSTVKINLEKVISWNGKKFFVSREDQGYSLFSVDSGKKEFSFRIPKEGPLSLKGHGIASQTFDENEFIALSSQGNVKKYKHGLQIQEIDLDWTEYQERMIIQMSDLRDNFLEVGEGRYQLVNNPFDLFDEEKSVDLNYRKWLVEFDLNNGWICNSDFKAPLGNEFSNSTSASSIISVFNDQKDEFYFMFAPSDSLYQIKNCKVLKKIALESKSELKYLPGIYEQNGKNKNWRNNPESSSNVALLFDSVNKLYVRKVLLKTEETQPEITDIRKRQGLNKKYFLFLIYDLEWKIKAELSIFYDAGQNSSQIISPEGGILVSKPEQASEDEYEFYKIDLSRFAD</sequence>
<dbReference type="Proteomes" id="UP000664480">
    <property type="component" value="Unassembled WGS sequence"/>
</dbReference>
<name>A0ABS3CM50_9BACT</name>
<evidence type="ECO:0008006" key="3">
    <source>
        <dbReference type="Google" id="ProtNLM"/>
    </source>
</evidence>
<gene>
    <name evidence="1" type="ORF">J0A69_21940</name>
</gene>
<evidence type="ECO:0000313" key="1">
    <source>
        <dbReference type="EMBL" id="MBN7818117.1"/>
    </source>
</evidence>
<accession>A0ABS3CM50</accession>
<keyword evidence="2" id="KW-1185">Reference proteome</keyword>
<dbReference type="EMBL" id="JAFKCU010000009">
    <property type="protein sequence ID" value="MBN7818117.1"/>
    <property type="molecule type" value="Genomic_DNA"/>
</dbReference>
<comment type="caution">
    <text evidence="1">The sequence shown here is derived from an EMBL/GenBank/DDBJ whole genome shotgun (WGS) entry which is preliminary data.</text>
</comment>
<evidence type="ECO:0000313" key="2">
    <source>
        <dbReference type="Proteomes" id="UP000664480"/>
    </source>
</evidence>
<dbReference type="RefSeq" id="WP_206588784.1">
    <property type="nucleotide sequence ID" value="NZ_JAFKCU010000009.1"/>
</dbReference>
<reference evidence="1 2" key="1">
    <citation type="submission" date="2021-03" db="EMBL/GenBank/DDBJ databases">
        <title>novel species isolated from a fishpond in China.</title>
        <authorList>
            <person name="Lu H."/>
            <person name="Cai Z."/>
        </authorList>
    </citation>
    <scope>NUCLEOTIDE SEQUENCE [LARGE SCALE GENOMIC DNA]</scope>
    <source>
        <strain evidence="1 2">YJ13C</strain>
    </source>
</reference>
<protein>
    <recommendedName>
        <fullName evidence="3">TolB-like 6-blade propeller-like</fullName>
    </recommendedName>
</protein>
<proteinExistence type="predicted"/>
<organism evidence="1 2">
    <name type="scientific">Algoriphagus pacificus</name>
    <dbReference type="NCBI Taxonomy" id="2811234"/>
    <lineage>
        <taxon>Bacteria</taxon>
        <taxon>Pseudomonadati</taxon>
        <taxon>Bacteroidota</taxon>
        <taxon>Cytophagia</taxon>
        <taxon>Cytophagales</taxon>
        <taxon>Cyclobacteriaceae</taxon>
        <taxon>Algoriphagus</taxon>
    </lineage>
</organism>